<organism evidence="10 11">
    <name type="scientific">Daphnia sinensis</name>
    <dbReference type="NCBI Taxonomy" id="1820382"/>
    <lineage>
        <taxon>Eukaryota</taxon>
        <taxon>Metazoa</taxon>
        <taxon>Ecdysozoa</taxon>
        <taxon>Arthropoda</taxon>
        <taxon>Crustacea</taxon>
        <taxon>Branchiopoda</taxon>
        <taxon>Diplostraca</taxon>
        <taxon>Cladocera</taxon>
        <taxon>Anomopoda</taxon>
        <taxon>Daphniidae</taxon>
        <taxon>Daphnia</taxon>
        <taxon>Daphnia similis group</taxon>
    </lineage>
</organism>
<feature type="chain" id="PRO_5042234632" description="Peptidase S1 domain-containing protein" evidence="8">
    <location>
        <begin position="20"/>
        <end position="441"/>
    </location>
</feature>
<dbReference type="SMART" id="SM00020">
    <property type="entry name" value="Tryp_SPc"/>
    <property type="match status" value="1"/>
</dbReference>
<dbReference type="Gene3D" id="2.40.10.10">
    <property type="entry name" value="Trypsin-like serine proteases"/>
    <property type="match status" value="2"/>
</dbReference>
<evidence type="ECO:0000256" key="6">
    <source>
        <dbReference type="RuleBase" id="RU363034"/>
    </source>
</evidence>
<keyword evidence="4" id="KW-1015">Disulfide bond</keyword>
<proteinExistence type="inferred from homology"/>
<dbReference type="GO" id="GO:0004252">
    <property type="term" value="F:serine-type endopeptidase activity"/>
    <property type="evidence" value="ECO:0007669"/>
    <property type="project" value="InterPro"/>
</dbReference>
<comment type="caution">
    <text evidence="10">The sequence shown here is derived from an EMBL/GenBank/DDBJ whole genome shotgun (WGS) entry which is preliminary data.</text>
</comment>
<dbReference type="InterPro" id="IPR009003">
    <property type="entry name" value="Peptidase_S1_PA"/>
</dbReference>
<dbReference type="PROSITE" id="PS00135">
    <property type="entry name" value="TRYPSIN_SER"/>
    <property type="match status" value="1"/>
</dbReference>
<dbReference type="FunFam" id="2.40.10.10:FF:000002">
    <property type="entry name" value="Transmembrane protease serine"/>
    <property type="match status" value="1"/>
</dbReference>
<evidence type="ECO:0000256" key="1">
    <source>
        <dbReference type="ARBA" id="ARBA00022670"/>
    </source>
</evidence>
<feature type="domain" description="Peptidase S1" evidence="9">
    <location>
        <begin position="31"/>
        <end position="438"/>
    </location>
</feature>
<keyword evidence="11" id="KW-1185">Reference proteome</keyword>
<feature type="region of interest" description="Disordered" evidence="7">
    <location>
        <begin position="280"/>
        <end position="302"/>
    </location>
</feature>
<dbReference type="PROSITE" id="PS50240">
    <property type="entry name" value="TRYPSIN_DOM"/>
    <property type="match status" value="1"/>
</dbReference>
<gene>
    <name evidence="10" type="ORF">GHT06_016125</name>
</gene>
<evidence type="ECO:0000256" key="8">
    <source>
        <dbReference type="SAM" id="SignalP"/>
    </source>
</evidence>
<evidence type="ECO:0000313" key="10">
    <source>
        <dbReference type="EMBL" id="KAI9559336.1"/>
    </source>
</evidence>
<feature type="region of interest" description="Disordered" evidence="7">
    <location>
        <begin position="146"/>
        <end position="257"/>
    </location>
</feature>
<dbReference type="InterPro" id="IPR033116">
    <property type="entry name" value="TRYPSIN_SER"/>
</dbReference>
<evidence type="ECO:0000256" key="3">
    <source>
        <dbReference type="ARBA" id="ARBA00022825"/>
    </source>
</evidence>
<dbReference type="Pfam" id="PF00089">
    <property type="entry name" value="Trypsin"/>
    <property type="match status" value="2"/>
</dbReference>
<feature type="compositionally biased region" description="Low complexity" evidence="7">
    <location>
        <begin position="280"/>
        <end position="300"/>
    </location>
</feature>
<dbReference type="PRINTS" id="PR00722">
    <property type="entry name" value="CHYMOTRYPSIN"/>
</dbReference>
<dbReference type="SUPFAM" id="SSF50494">
    <property type="entry name" value="Trypsin-like serine proteases"/>
    <property type="match status" value="1"/>
</dbReference>
<comment type="similarity">
    <text evidence="5">Belongs to the peptidase S1 family. CLIP subfamily.</text>
</comment>
<dbReference type="CDD" id="cd00190">
    <property type="entry name" value="Tryp_SPc"/>
    <property type="match status" value="1"/>
</dbReference>
<feature type="signal peptide" evidence="8">
    <location>
        <begin position="1"/>
        <end position="19"/>
    </location>
</feature>
<evidence type="ECO:0000256" key="5">
    <source>
        <dbReference type="ARBA" id="ARBA00024195"/>
    </source>
</evidence>
<evidence type="ECO:0000259" key="9">
    <source>
        <dbReference type="PROSITE" id="PS50240"/>
    </source>
</evidence>
<keyword evidence="3 6" id="KW-0720">Serine protease</keyword>
<sequence length="441" mass="46183">MRLTFWAIGLFCLVGLMHSHPLDEVDDPNKIVNGVPAAAGEFPYMTLLHLNGYLCGGSLIGPSHVLTAAHCLYGHTLAEVSLFNVYVNTLSVSGGGTGAVARGVKNFIIHPSYNPNTMDNDVALLVLNSPITNIALVTLPSDTNATTLAPTTTRPTTTTKPISTTKPITTTTKPTTTTRTTTKPTTTTRTTTKPTTTTRTTTKPTTRTTTTRTTTKPTTRTTTTRTTTKPTTRTTTTRTTTTRTTTTKPTTTRTTTTLRTTTTKPTCSCTCPPPTAPPAITTTPASLPPTTTARPASTTTGTPLCAANTTTATKLTPLGDFYQTKAFSTYANSPAIITGWGTTSSGGSISSVLLKASVTVLDNTVCTSQYGPYFIGADMLCAAAPGTDTCQGDSGGPLFVSGVQVGITSWGNGCADPNYAGVYTRVTTYVSWIKTTQASNP</sequence>
<dbReference type="PANTHER" id="PTHR24276">
    <property type="entry name" value="POLYSERASE-RELATED"/>
    <property type="match status" value="1"/>
</dbReference>
<dbReference type="EMBL" id="WJBH02000005">
    <property type="protein sequence ID" value="KAI9559336.1"/>
    <property type="molecule type" value="Genomic_DNA"/>
</dbReference>
<dbReference type="InterPro" id="IPR001254">
    <property type="entry name" value="Trypsin_dom"/>
</dbReference>
<dbReference type="InterPro" id="IPR043504">
    <property type="entry name" value="Peptidase_S1_PA_chymotrypsin"/>
</dbReference>
<evidence type="ECO:0000256" key="7">
    <source>
        <dbReference type="SAM" id="MobiDB-lite"/>
    </source>
</evidence>
<evidence type="ECO:0000313" key="11">
    <source>
        <dbReference type="Proteomes" id="UP000820818"/>
    </source>
</evidence>
<evidence type="ECO:0000256" key="4">
    <source>
        <dbReference type="ARBA" id="ARBA00023157"/>
    </source>
</evidence>
<dbReference type="PROSITE" id="PS00134">
    <property type="entry name" value="TRYPSIN_HIS"/>
    <property type="match status" value="1"/>
</dbReference>
<reference evidence="10 11" key="1">
    <citation type="submission" date="2022-05" db="EMBL/GenBank/DDBJ databases">
        <title>A multi-omics perspective on studying reproductive biology in Daphnia sinensis.</title>
        <authorList>
            <person name="Jia J."/>
        </authorList>
    </citation>
    <scope>NUCLEOTIDE SEQUENCE [LARGE SCALE GENOMIC DNA]</scope>
    <source>
        <strain evidence="10 11">WSL</strain>
    </source>
</reference>
<name>A0AAD5PTH0_9CRUS</name>
<dbReference type="Proteomes" id="UP000820818">
    <property type="component" value="Linkage Group LG5"/>
</dbReference>
<accession>A0AAD5PTH0</accession>
<dbReference type="AlphaFoldDB" id="A0AAD5PTH0"/>
<dbReference type="InterPro" id="IPR050430">
    <property type="entry name" value="Peptidase_S1"/>
</dbReference>
<dbReference type="FunFam" id="2.40.10.10:FF:000068">
    <property type="entry name" value="transmembrane protease serine 2"/>
    <property type="match status" value="1"/>
</dbReference>
<dbReference type="InterPro" id="IPR001314">
    <property type="entry name" value="Peptidase_S1A"/>
</dbReference>
<keyword evidence="8" id="KW-0732">Signal</keyword>
<protein>
    <recommendedName>
        <fullName evidence="9">Peptidase S1 domain-containing protein</fullName>
    </recommendedName>
</protein>
<keyword evidence="2 6" id="KW-0378">Hydrolase</keyword>
<dbReference type="PANTHER" id="PTHR24276:SF91">
    <property type="entry name" value="AT26814P-RELATED"/>
    <property type="match status" value="1"/>
</dbReference>
<dbReference type="InterPro" id="IPR018114">
    <property type="entry name" value="TRYPSIN_HIS"/>
</dbReference>
<evidence type="ECO:0000256" key="2">
    <source>
        <dbReference type="ARBA" id="ARBA00022801"/>
    </source>
</evidence>
<dbReference type="GO" id="GO:0006508">
    <property type="term" value="P:proteolysis"/>
    <property type="evidence" value="ECO:0007669"/>
    <property type="project" value="UniProtKB-KW"/>
</dbReference>
<keyword evidence="1 6" id="KW-0645">Protease</keyword>